<dbReference type="AlphaFoldDB" id="A0A226X7U8"/>
<evidence type="ECO:0000313" key="1">
    <source>
        <dbReference type="EMBL" id="OXC79017.1"/>
    </source>
</evidence>
<accession>A0A226X7U8</accession>
<sequence>MARPNFQQAKQSGGVRQSSAAMQARLAKIAEQFQAAYAAGDYKSGARFAEEALRITPDNMTILPDYALCLMRINAYDHAYKVYMSIHNAPASKRKLASATWLDGLVEVCGWLGKTEEMREYGLRSLRASDAKCGANPSEPIPDSPPPEFNPANPAENVIAYSLFGSNPRYCEPAVMNAEITRDVFKGWTCRVYLDATVPEHVQRRLKDAGAEVVFMDRDSGVHPLMWRFLVIDDSSVKRFLLRDADALLSEREHAALQEWVNSPYYFHIIRDYFTHTELILAGLWGGCTGVLHNAVSSMQQFAAKNADSGRFIDQHYLREHVWPTLRKSVLSHDDLFGFHDAKSFPPHAPNRWNTEKFHVGSNTSYQAIGGPSVLPEGAEQRLIFSAADGKRLFDYQATVQNGEWRLDMPFFVIDKIASQEIVVRREE</sequence>
<comment type="caution">
    <text evidence="1">The sequence shown here is derived from an EMBL/GenBank/DDBJ whole genome shotgun (WGS) entry which is preliminary data.</text>
</comment>
<organism evidence="1 2">
    <name type="scientific">Caballeronia sordidicola</name>
    <name type="common">Burkholderia sordidicola</name>
    <dbReference type="NCBI Taxonomy" id="196367"/>
    <lineage>
        <taxon>Bacteria</taxon>
        <taxon>Pseudomonadati</taxon>
        <taxon>Pseudomonadota</taxon>
        <taxon>Betaproteobacteria</taxon>
        <taxon>Burkholderiales</taxon>
        <taxon>Burkholderiaceae</taxon>
        <taxon>Caballeronia</taxon>
    </lineage>
</organism>
<dbReference type="InterPro" id="IPR011990">
    <property type="entry name" value="TPR-like_helical_dom_sf"/>
</dbReference>
<evidence type="ECO:0000313" key="2">
    <source>
        <dbReference type="Proteomes" id="UP000214720"/>
    </source>
</evidence>
<reference evidence="2" key="1">
    <citation type="submission" date="2017-01" db="EMBL/GenBank/DDBJ databases">
        <title>Genome Analysis of Deinococcus marmoris KOPRI26562.</title>
        <authorList>
            <person name="Kim J.H."/>
            <person name="Oh H.-M."/>
        </authorList>
    </citation>
    <scope>NUCLEOTIDE SEQUENCE [LARGE SCALE GENOMIC DNA]</scope>
    <source>
        <strain evidence="2">PAMC 26633</strain>
    </source>
</reference>
<dbReference type="Proteomes" id="UP000214720">
    <property type="component" value="Unassembled WGS sequence"/>
</dbReference>
<name>A0A226X7U8_CABSO</name>
<dbReference type="Gene3D" id="1.25.40.10">
    <property type="entry name" value="Tetratricopeptide repeat domain"/>
    <property type="match status" value="1"/>
</dbReference>
<dbReference type="SUPFAM" id="SSF48452">
    <property type="entry name" value="TPR-like"/>
    <property type="match status" value="1"/>
</dbReference>
<protein>
    <submittedName>
        <fullName evidence="1">TPR protein</fullName>
    </submittedName>
</protein>
<dbReference type="eggNOG" id="COG0457">
    <property type="taxonomic scope" value="Bacteria"/>
</dbReference>
<proteinExistence type="predicted"/>
<gene>
    <name evidence="1" type="ORF">BSU04_08935</name>
</gene>
<dbReference type="EMBL" id="MTHB01000047">
    <property type="protein sequence ID" value="OXC79017.1"/>
    <property type="molecule type" value="Genomic_DNA"/>
</dbReference>